<reference evidence="4" key="1">
    <citation type="submission" date="2016-08" db="EMBL/GenBank/DDBJ databases">
        <title>Complete Genome Seqeunce of Paenibacillus sp. BIHB 4019 from tea rhizoplane.</title>
        <authorList>
            <person name="Thakur R."/>
            <person name="Swarnkar M.K."/>
            <person name="Gulati A."/>
        </authorList>
    </citation>
    <scope>NUCLEOTIDE SEQUENCE [LARGE SCALE GENOMIC DNA]</scope>
    <source>
        <strain evidence="4">BIHB4019</strain>
    </source>
</reference>
<dbReference type="Gene3D" id="2.20.230.10">
    <property type="entry name" value="Resuscitation-promoting factor rpfb"/>
    <property type="match status" value="1"/>
</dbReference>
<sequence length="493" mass="53787">MKKLHLISIYVFALLLAASVSSGGLTYYAEQRTVPAGVTAGGLDIGGLPIPEAIKLLNDYEQALGARELTVATGNAGSDRRTWRAEAFGYKADTSEVRGALQQLGKGALWEAVKYRYHFPRNFELAQTFDQALFEKLIRQQWGWLEQNEPKDAARIITDQDEIFYEPEAEAYRIEMSRLSADVKSWLWLAAAAKSPAEQAAYNTELPVLTLSPSVTIEQLKAQGVERKMMSFTTDFAASAEGRAYNVASTAAALDNWLLAPGEIFDYSKVIRRVEEKYGFREAPVILNGNLVPGIGGGICQVSSTLYNAALRAGLEIVERRNHSLPVSYLPVGQDATYADGAINFRFRNSTDKYIVIRATSAGRKLTIKLFGKMSEDVQYRIESVTVGTLSPEVQQLQDPALPAGTRKVIAPGRNGYVVDTYRVALEKGKPPIKERISRDTYRAQPTVIHIGTGKAGGTDQAPAPQLDPAPNAPSTPNGSGTPTEPLLEDGIS</sequence>
<proteinExistence type="predicted"/>
<dbReference type="Pfam" id="PF04294">
    <property type="entry name" value="VanW"/>
    <property type="match status" value="1"/>
</dbReference>
<dbReference type="PANTHER" id="PTHR35788">
    <property type="entry name" value="EXPORTED PROTEIN-RELATED"/>
    <property type="match status" value="1"/>
</dbReference>
<feature type="domain" description="G5" evidence="3">
    <location>
        <begin position="375"/>
        <end position="455"/>
    </location>
</feature>
<evidence type="ECO:0000256" key="1">
    <source>
        <dbReference type="ARBA" id="ARBA00022729"/>
    </source>
</evidence>
<protein>
    <recommendedName>
        <fullName evidence="3">G5 domain-containing protein</fullName>
    </recommendedName>
</protein>
<accession>A0A1B2DGZ8</accession>
<dbReference type="Pfam" id="PF07501">
    <property type="entry name" value="G5"/>
    <property type="match status" value="1"/>
</dbReference>
<dbReference type="PROSITE" id="PS51109">
    <property type="entry name" value="G5"/>
    <property type="match status" value="1"/>
</dbReference>
<keyword evidence="1" id="KW-0732">Signal</keyword>
<dbReference type="InterPro" id="IPR011098">
    <property type="entry name" value="G5_dom"/>
</dbReference>
<dbReference type="InterPro" id="IPR052913">
    <property type="entry name" value="Glycopeptide_resist_protein"/>
</dbReference>
<evidence type="ECO:0000259" key="3">
    <source>
        <dbReference type="PROSITE" id="PS51109"/>
    </source>
</evidence>
<feature type="region of interest" description="Disordered" evidence="2">
    <location>
        <begin position="451"/>
        <end position="493"/>
    </location>
</feature>
<organism evidence="4">
    <name type="scientific">Paenibacillus sp. BIHB 4019</name>
    <dbReference type="NCBI Taxonomy" id="1870819"/>
    <lineage>
        <taxon>Bacteria</taxon>
        <taxon>Bacillati</taxon>
        <taxon>Bacillota</taxon>
        <taxon>Bacilli</taxon>
        <taxon>Bacillales</taxon>
        <taxon>Paenibacillaceae</taxon>
        <taxon>Paenibacillus</taxon>
    </lineage>
</organism>
<dbReference type="AlphaFoldDB" id="A0A1B2DGZ8"/>
<evidence type="ECO:0000313" key="4">
    <source>
        <dbReference type="EMBL" id="ANY66992.1"/>
    </source>
</evidence>
<gene>
    <name evidence="4" type="ORF">BBD42_11305</name>
</gene>
<dbReference type="InterPro" id="IPR007391">
    <property type="entry name" value="Vancomycin_resist_VanW"/>
</dbReference>
<name>A0A1B2DGZ8_9BACL</name>
<evidence type="ECO:0000256" key="2">
    <source>
        <dbReference type="SAM" id="MobiDB-lite"/>
    </source>
</evidence>
<dbReference type="SMART" id="SM01208">
    <property type="entry name" value="G5"/>
    <property type="match status" value="1"/>
</dbReference>
<dbReference type="EMBL" id="CP016808">
    <property type="protein sequence ID" value="ANY66992.1"/>
    <property type="molecule type" value="Genomic_DNA"/>
</dbReference>
<dbReference type="PANTHER" id="PTHR35788:SF1">
    <property type="entry name" value="EXPORTED PROTEIN"/>
    <property type="match status" value="1"/>
</dbReference>
<dbReference type="RefSeq" id="WP_099518262.1">
    <property type="nucleotide sequence ID" value="NZ_CP016808.1"/>
</dbReference>